<dbReference type="AlphaFoldDB" id="A0AAD4SYN4"/>
<proteinExistence type="predicted"/>
<gene>
    <name evidence="1" type="ORF">MKW98_023375</name>
</gene>
<protein>
    <submittedName>
        <fullName evidence="1">Uncharacterized protein</fullName>
    </submittedName>
</protein>
<accession>A0AAD4SYN4</accession>
<evidence type="ECO:0000313" key="1">
    <source>
        <dbReference type="EMBL" id="KAI3927774.1"/>
    </source>
</evidence>
<dbReference type="EMBL" id="JAJJMB010007708">
    <property type="protein sequence ID" value="KAI3927774.1"/>
    <property type="molecule type" value="Genomic_DNA"/>
</dbReference>
<name>A0AAD4SYN4_9MAGN</name>
<reference evidence="1" key="1">
    <citation type="submission" date="2022-04" db="EMBL/GenBank/DDBJ databases">
        <title>A functionally conserved STORR gene fusion in Papaver species that diverged 16.8 million years ago.</title>
        <authorList>
            <person name="Catania T."/>
        </authorList>
    </citation>
    <scope>NUCLEOTIDE SEQUENCE</scope>
    <source>
        <strain evidence="1">S-188037</strain>
    </source>
</reference>
<sequence length="70" mass="7867">MLFSLINFVVVLVNDRFVDKLTSVSAKECLRTGDGSSWKSAQIHEGSYHIEYGKLPSSLCHANYIRSEAF</sequence>
<comment type="caution">
    <text evidence="1">The sequence shown here is derived from an EMBL/GenBank/DDBJ whole genome shotgun (WGS) entry which is preliminary data.</text>
</comment>
<dbReference type="Proteomes" id="UP001202328">
    <property type="component" value="Unassembled WGS sequence"/>
</dbReference>
<organism evidence="1 2">
    <name type="scientific">Papaver atlanticum</name>
    <dbReference type="NCBI Taxonomy" id="357466"/>
    <lineage>
        <taxon>Eukaryota</taxon>
        <taxon>Viridiplantae</taxon>
        <taxon>Streptophyta</taxon>
        <taxon>Embryophyta</taxon>
        <taxon>Tracheophyta</taxon>
        <taxon>Spermatophyta</taxon>
        <taxon>Magnoliopsida</taxon>
        <taxon>Ranunculales</taxon>
        <taxon>Papaveraceae</taxon>
        <taxon>Papaveroideae</taxon>
        <taxon>Papaver</taxon>
    </lineage>
</organism>
<keyword evidence="2" id="KW-1185">Reference proteome</keyword>
<evidence type="ECO:0000313" key="2">
    <source>
        <dbReference type="Proteomes" id="UP001202328"/>
    </source>
</evidence>